<evidence type="ECO:0000313" key="2">
    <source>
        <dbReference type="Proteomes" id="UP000012153"/>
    </source>
</evidence>
<accession>M6U6W4</accession>
<reference evidence="1 2" key="1">
    <citation type="submission" date="2013-01" db="EMBL/GenBank/DDBJ databases">
        <authorList>
            <person name="Harkins D.M."/>
            <person name="Durkin A.S."/>
            <person name="Brinkac L.M."/>
            <person name="Haft D.H."/>
            <person name="Selengut J.D."/>
            <person name="Sanka R."/>
            <person name="DePew J."/>
            <person name="Purushe J."/>
            <person name="Matthias M.A."/>
            <person name="Vinetz J.M."/>
            <person name="Sutton G.G."/>
            <person name="Nierman W.C."/>
            <person name="Fouts D.E."/>
        </authorList>
    </citation>
    <scope>NUCLEOTIDE SEQUENCE [LARGE SCALE GENOMIC DNA]</scope>
    <source>
        <strain evidence="1 2">ZUN142</strain>
    </source>
</reference>
<comment type="caution">
    <text evidence="1">The sequence shown here is derived from an EMBL/GenBank/DDBJ whole genome shotgun (WGS) entry which is preliminary data.</text>
</comment>
<name>M6U6W4_9LEPT</name>
<sequence>MWSGDTGFARFFTLNLQDFVFYYEPVPKPKEFYEIIL</sequence>
<protein>
    <submittedName>
        <fullName evidence="1">Uncharacterized protein</fullName>
    </submittedName>
</protein>
<proteinExistence type="predicted"/>
<organism evidence="1 2">
    <name type="scientific">Leptospira noguchii serovar Autumnalis str. ZUN142</name>
    <dbReference type="NCBI Taxonomy" id="1085540"/>
    <lineage>
        <taxon>Bacteria</taxon>
        <taxon>Pseudomonadati</taxon>
        <taxon>Spirochaetota</taxon>
        <taxon>Spirochaetia</taxon>
        <taxon>Leptospirales</taxon>
        <taxon>Leptospiraceae</taxon>
        <taxon>Leptospira</taxon>
    </lineage>
</organism>
<gene>
    <name evidence="1" type="ORF">LEP1GSC186_0573</name>
</gene>
<evidence type="ECO:0000313" key="1">
    <source>
        <dbReference type="EMBL" id="EMO40767.1"/>
    </source>
</evidence>
<dbReference type="EMBL" id="AHOP02000027">
    <property type="protein sequence ID" value="EMO40767.1"/>
    <property type="molecule type" value="Genomic_DNA"/>
</dbReference>
<dbReference type="Proteomes" id="UP000012153">
    <property type="component" value="Unassembled WGS sequence"/>
</dbReference>
<dbReference type="AlphaFoldDB" id="M6U6W4"/>